<dbReference type="Proteomes" id="UP000198658">
    <property type="component" value="Unassembled WGS sequence"/>
</dbReference>
<evidence type="ECO:0000313" key="4">
    <source>
        <dbReference type="EMBL" id="SDZ76933.1"/>
    </source>
</evidence>
<evidence type="ECO:0000256" key="2">
    <source>
        <dbReference type="SAM" id="MobiDB-lite"/>
    </source>
</evidence>
<evidence type="ECO:0000256" key="1">
    <source>
        <dbReference type="SAM" id="Coils"/>
    </source>
</evidence>
<name>A0A1H3VQ46_9GAMM</name>
<keyword evidence="5" id="KW-1185">Reference proteome</keyword>
<dbReference type="EMBL" id="FNQO01000001">
    <property type="protein sequence ID" value="SDZ76933.1"/>
    <property type="molecule type" value="Genomic_DNA"/>
</dbReference>
<protein>
    <submittedName>
        <fullName evidence="4">Uncharacterized protein</fullName>
    </submittedName>
</protein>
<dbReference type="SUPFAM" id="SSF57997">
    <property type="entry name" value="Tropomyosin"/>
    <property type="match status" value="1"/>
</dbReference>
<feature type="coiled-coil region" evidence="1">
    <location>
        <begin position="138"/>
        <end position="172"/>
    </location>
</feature>
<feature type="region of interest" description="Disordered" evidence="2">
    <location>
        <begin position="88"/>
        <end position="118"/>
    </location>
</feature>
<feature type="chain" id="PRO_5011650593" evidence="3">
    <location>
        <begin position="37"/>
        <end position="344"/>
    </location>
</feature>
<evidence type="ECO:0000256" key="3">
    <source>
        <dbReference type="SAM" id="SignalP"/>
    </source>
</evidence>
<keyword evidence="1" id="KW-0175">Coiled coil</keyword>
<accession>A0A1H3VQ46</accession>
<feature type="signal peptide" evidence="3">
    <location>
        <begin position="1"/>
        <end position="36"/>
    </location>
</feature>
<proteinExistence type="predicted"/>
<dbReference type="AlphaFoldDB" id="A0A1H3VQ46"/>
<feature type="compositionally biased region" description="Basic and acidic residues" evidence="2">
    <location>
        <begin position="88"/>
        <end position="117"/>
    </location>
</feature>
<gene>
    <name evidence="4" type="ORF">SAMN05216562_0167</name>
</gene>
<reference evidence="5" key="1">
    <citation type="submission" date="2016-10" db="EMBL/GenBank/DDBJ databases">
        <authorList>
            <person name="Varghese N."/>
            <person name="Submissions S."/>
        </authorList>
    </citation>
    <scope>NUCLEOTIDE SEQUENCE [LARGE SCALE GENOMIC DNA]</scope>
    <source>
        <strain evidence="5">CGMCC 1.10657</strain>
    </source>
</reference>
<evidence type="ECO:0000313" key="5">
    <source>
        <dbReference type="Proteomes" id="UP000198658"/>
    </source>
</evidence>
<organism evidence="4 5">
    <name type="scientific">Microbulbifer marinus</name>
    <dbReference type="NCBI Taxonomy" id="658218"/>
    <lineage>
        <taxon>Bacteria</taxon>
        <taxon>Pseudomonadati</taxon>
        <taxon>Pseudomonadota</taxon>
        <taxon>Gammaproteobacteria</taxon>
        <taxon>Cellvibrionales</taxon>
        <taxon>Microbulbiferaceae</taxon>
        <taxon>Microbulbifer</taxon>
    </lineage>
</organism>
<sequence length="344" mass="39053">MDLKKPSNGFFTMAVTRYCSLLMAGLVVFGGAGAFAQTQATLTAEKNRLARMEQSLENRMVEVEDIENELLSYEYKLERAKESLDKARQHYEESRAELQKAERDHQLNGDSDTERQLSKAKHGFAMAERGVDSRNRRVEFIQTNFDELKAQLDAEQKAITQTKSRISAQENKVAEMVSAMLAKAEAAQRTAAAAKNVAPVNRPQLPAPTVAAVEEAPKKEVVAEPAAEVREVDPELLDYVKRERARLDKLLADNSGEGKHTFRNLELRPSRGEALPFEFLGQNQYRLIAPVEAGRQTYKINTWKFRRTIPADDDGVRYVFIFDARRLSRPRLVMYPEYVLSRLD</sequence>
<keyword evidence="3" id="KW-0732">Signal</keyword>